<dbReference type="EMBL" id="PHHC01000080">
    <property type="protein sequence ID" value="PPE03914.1"/>
    <property type="molecule type" value="Genomic_DNA"/>
</dbReference>
<protein>
    <submittedName>
        <fullName evidence="4">Uncharacterized protein</fullName>
    </submittedName>
</protein>
<organism evidence="4 5">
    <name type="scientific">Holospora curviuscula</name>
    <dbReference type="NCBI Taxonomy" id="1082868"/>
    <lineage>
        <taxon>Bacteria</taxon>
        <taxon>Pseudomonadati</taxon>
        <taxon>Pseudomonadota</taxon>
        <taxon>Alphaproteobacteria</taxon>
        <taxon>Holosporales</taxon>
        <taxon>Holosporaceae</taxon>
        <taxon>Holospora</taxon>
    </lineage>
</organism>
<keyword evidence="3" id="KW-0472">Membrane</keyword>
<name>A0A2S5R9C2_9PROT</name>
<evidence type="ECO:0000256" key="2">
    <source>
        <dbReference type="SAM" id="MobiDB-lite"/>
    </source>
</evidence>
<sequence>MKNIIELLDTIHVDIFYLILYLFFVFLLYVSIFKNINMKIKMKYSSLFLGFFLVIRPSYGDTEEVRLRTQDFNDYLNAASQEREILSNHNQQQELEQTKQWVKTLVSELEKKLKINETSIKDRKRLEKILQNKINEYETWAQSKAKQFLTLNKKNFDALYHTIVKEYSRLKSLKKNRFALKDTMIKFTKTVLEQSKVIEALTEAIEKLKGNAAEHKHNELENVTGQYLHARATILTHIKDKIFDAFIEKLSTLYHETQVKSLNKALTPLEGSSLLESQEGFSLSAQDPNMKTLKASLGHELRNKIKRLEENQSKLSPETMTKFGSKIRAQEEQRLKDMTETKENTNSEPKNIQIEQAPSWESYWR</sequence>
<proteinExistence type="predicted"/>
<feature type="coiled-coil region" evidence="1">
    <location>
        <begin position="191"/>
        <end position="218"/>
    </location>
</feature>
<evidence type="ECO:0000313" key="5">
    <source>
        <dbReference type="Proteomes" id="UP000239425"/>
    </source>
</evidence>
<accession>A0A2S5R9C2</accession>
<gene>
    <name evidence="4" type="ORF">HCUR_00694</name>
</gene>
<keyword evidence="1" id="KW-0175">Coiled coil</keyword>
<evidence type="ECO:0000256" key="3">
    <source>
        <dbReference type="SAM" id="Phobius"/>
    </source>
</evidence>
<evidence type="ECO:0000256" key="1">
    <source>
        <dbReference type="SAM" id="Coils"/>
    </source>
</evidence>
<keyword evidence="5" id="KW-1185">Reference proteome</keyword>
<keyword evidence="3" id="KW-1133">Transmembrane helix</keyword>
<feature type="region of interest" description="Disordered" evidence="2">
    <location>
        <begin position="315"/>
        <end position="365"/>
    </location>
</feature>
<evidence type="ECO:0000313" key="4">
    <source>
        <dbReference type="EMBL" id="PPE03914.1"/>
    </source>
</evidence>
<feature type="transmembrane region" description="Helical" evidence="3">
    <location>
        <begin position="15"/>
        <end position="32"/>
    </location>
</feature>
<feature type="compositionally biased region" description="Basic and acidic residues" evidence="2">
    <location>
        <begin position="328"/>
        <end position="345"/>
    </location>
</feature>
<comment type="caution">
    <text evidence="4">The sequence shown here is derived from an EMBL/GenBank/DDBJ whole genome shotgun (WGS) entry which is preliminary data.</text>
</comment>
<dbReference type="AlphaFoldDB" id="A0A2S5R9C2"/>
<dbReference type="Proteomes" id="UP000239425">
    <property type="component" value="Unassembled WGS sequence"/>
</dbReference>
<keyword evidence="3" id="KW-0812">Transmembrane</keyword>
<feature type="compositionally biased region" description="Polar residues" evidence="2">
    <location>
        <begin position="346"/>
        <end position="356"/>
    </location>
</feature>
<reference evidence="4 5" key="1">
    <citation type="submission" date="2017-11" db="EMBL/GenBank/DDBJ databases">
        <title>Comparative genomic analysis of Holospora spp., intranuclear symbionts of paramecia.</title>
        <authorList>
            <person name="Garushyants S.K."/>
            <person name="Beliavskaya A."/>
            <person name="Malko D.B."/>
            <person name="Logacheva M.D."/>
            <person name="Rautian M.S."/>
            <person name="Gelfand M.S."/>
        </authorList>
    </citation>
    <scope>NUCLEOTIDE SEQUENCE [LARGE SCALE GENOMIC DNA]</scope>
    <source>
        <strain evidence="5">02AZ16</strain>
    </source>
</reference>